<sequence>MVTNYEMRSHRGQSPSGGLQRDLRAPADITDELAGSDARHNRRDKERGVLIGRLEGGGTQ</sequence>
<accession>A0RWK4</accession>
<dbReference type="HOGENOM" id="CLU_2930043_0_0_2"/>
<feature type="compositionally biased region" description="Basic and acidic residues" evidence="1">
    <location>
        <begin position="37"/>
        <end position="48"/>
    </location>
</feature>
<proteinExistence type="predicted"/>
<evidence type="ECO:0000256" key="1">
    <source>
        <dbReference type="SAM" id="MobiDB-lite"/>
    </source>
</evidence>
<dbReference type="EnsemblBacteria" id="ABK77721">
    <property type="protein sequence ID" value="ABK77721"/>
    <property type="gene ID" value="CENSYa_1092"/>
</dbReference>
<gene>
    <name evidence="2" type="ordered locus">CENSYa_1092</name>
</gene>
<feature type="region of interest" description="Disordered" evidence="1">
    <location>
        <begin position="1"/>
        <end position="60"/>
    </location>
</feature>
<dbReference type="Proteomes" id="UP000000758">
    <property type="component" value="Chromosome"/>
</dbReference>
<keyword evidence="3" id="KW-1185">Reference proteome</keyword>
<organism evidence="2 3">
    <name type="scientific">Cenarchaeum symbiosum (strain A)</name>
    <dbReference type="NCBI Taxonomy" id="414004"/>
    <lineage>
        <taxon>Archaea</taxon>
        <taxon>Nitrososphaerota</taxon>
        <taxon>Candidatus Cenarchaeales</taxon>
        <taxon>Candidatus Cenarchaeaceae</taxon>
        <taxon>Candidatus Cenarchaeum</taxon>
    </lineage>
</organism>
<protein>
    <submittedName>
        <fullName evidence="2">Uncharacterized protein</fullName>
    </submittedName>
</protein>
<evidence type="ECO:0000313" key="2">
    <source>
        <dbReference type="EMBL" id="ABK77721.1"/>
    </source>
</evidence>
<reference evidence="2 3" key="1">
    <citation type="journal article" date="2006" name="Proc. Natl. Acad. Sci. U.S.A.">
        <title>Genomic analysis of the uncultivated marine crenarchaeote Cenarchaeum symbiosum.</title>
        <authorList>
            <person name="Hallam S.J."/>
            <person name="Konstantinidis K.T."/>
            <person name="Putnam N."/>
            <person name="Schleper C."/>
            <person name="Watanabe Y."/>
            <person name="Sugahara J."/>
            <person name="Preston C."/>
            <person name="de la Torre J."/>
            <person name="Richardson P.M."/>
            <person name="DeLong E.F."/>
        </authorList>
    </citation>
    <scope>NUCLEOTIDE SEQUENCE [LARGE SCALE GENOMIC DNA]</scope>
    <source>
        <strain evidence="3">A</strain>
    </source>
</reference>
<name>A0RWK4_CENSY</name>
<dbReference type="EMBL" id="DP000238">
    <property type="protein sequence ID" value="ABK77721.1"/>
    <property type="molecule type" value="Genomic_DNA"/>
</dbReference>
<evidence type="ECO:0000313" key="3">
    <source>
        <dbReference type="Proteomes" id="UP000000758"/>
    </source>
</evidence>
<dbReference type="AlphaFoldDB" id="A0RWK4"/>
<dbReference type="KEGG" id="csy:CENSYa_1092"/>